<evidence type="ECO:0000256" key="2">
    <source>
        <dbReference type="ARBA" id="ARBA00022630"/>
    </source>
</evidence>
<evidence type="ECO:0000256" key="1">
    <source>
        <dbReference type="ARBA" id="ARBA00001974"/>
    </source>
</evidence>
<dbReference type="InterPro" id="IPR052397">
    <property type="entry name" value="NADPH-QR_MdaB"/>
</dbReference>
<sequence>MSSNDSGKHILIINSAVPFLLSKGGLHQRFTEIATEYFQSHGCEVKITMLKDEYKTEEELAKIVWADIIIVSTPAWCMSVPWHLKKYIDEVFSSGYGVLLKNDGRTRKDSSKKYGSGGLSQNKKYMIVSTWNAPEESFTDPNQLFEGKGIDNVWIWLHKAFQFMGMQKVPSITFYDVVKDTQAEKYFTDYKSHLENNFKF</sequence>
<dbReference type="InParanoid" id="A2EA00"/>
<name>A2EA00_TRIV3</name>
<keyword evidence="7" id="KW-1185">Reference proteome</keyword>
<feature type="domain" description="Flavodoxin-like fold" evidence="5">
    <location>
        <begin position="8"/>
        <end position="194"/>
    </location>
</feature>
<gene>
    <name evidence="6" type="ORF">TVAG_184640</name>
</gene>
<dbReference type="Pfam" id="PF02525">
    <property type="entry name" value="Flavodoxin_2"/>
    <property type="match status" value="1"/>
</dbReference>
<evidence type="ECO:0000259" key="5">
    <source>
        <dbReference type="Pfam" id="PF02525"/>
    </source>
</evidence>
<dbReference type="KEGG" id="tva:4768497"/>
<comment type="similarity">
    <text evidence="4">Belongs to the oxidoreductase MdaB family.</text>
</comment>
<dbReference type="SUPFAM" id="SSF52218">
    <property type="entry name" value="Flavoproteins"/>
    <property type="match status" value="1"/>
</dbReference>
<dbReference type="InterPro" id="IPR003680">
    <property type="entry name" value="Flavodoxin_fold"/>
</dbReference>
<accession>A2EA00</accession>
<evidence type="ECO:0000313" key="6">
    <source>
        <dbReference type="EMBL" id="EAY10562.1"/>
    </source>
</evidence>
<comment type="cofactor">
    <cofactor evidence="1">
        <name>FAD</name>
        <dbReference type="ChEBI" id="CHEBI:57692"/>
    </cofactor>
</comment>
<dbReference type="InterPro" id="IPR029039">
    <property type="entry name" value="Flavoprotein-like_sf"/>
</dbReference>
<dbReference type="PANTHER" id="PTHR46305">
    <property type="match status" value="1"/>
</dbReference>
<dbReference type="Gene3D" id="3.40.50.360">
    <property type="match status" value="1"/>
</dbReference>
<dbReference type="VEuPathDB" id="TrichDB:TVAG_184640"/>
<dbReference type="OrthoDB" id="26889at2759"/>
<dbReference type="SMR" id="A2EA00"/>
<evidence type="ECO:0000256" key="4">
    <source>
        <dbReference type="ARBA" id="ARBA00037981"/>
    </source>
</evidence>
<dbReference type="RefSeq" id="XP_001322785.1">
    <property type="nucleotide sequence ID" value="XM_001322750.1"/>
</dbReference>
<evidence type="ECO:0000256" key="3">
    <source>
        <dbReference type="ARBA" id="ARBA00022827"/>
    </source>
</evidence>
<reference evidence="6" key="1">
    <citation type="submission" date="2006-10" db="EMBL/GenBank/DDBJ databases">
        <authorList>
            <person name="Amadeo P."/>
            <person name="Zhao Q."/>
            <person name="Wortman J."/>
            <person name="Fraser-Liggett C."/>
            <person name="Carlton J."/>
        </authorList>
    </citation>
    <scope>NUCLEOTIDE SEQUENCE</scope>
    <source>
        <strain evidence="6">G3</strain>
    </source>
</reference>
<dbReference type="eggNOG" id="ENOG502RXUH">
    <property type="taxonomic scope" value="Eukaryota"/>
</dbReference>
<reference evidence="6" key="2">
    <citation type="journal article" date="2007" name="Science">
        <title>Draft genome sequence of the sexually transmitted pathogen Trichomonas vaginalis.</title>
        <authorList>
            <person name="Carlton J.M."/>
            <person name="Hirt R.P."/>
            <person name="Silva J.C."/>
            <person name="Delcher A.L."/>
            <person name="Schatz M."/>
            <person name="Zhao Q."/>
            <person name="Wortman J.R."/>
            <person name="Bidwell S.L."/>
            <person name="Alsmark U.C.M."/>
            <person name="Besteiro S."/>
            <person name="Sicheritz-Ponten T."/>
            <person name="Noel C.J."/>
            <person name="Dacks J.B."/>
            <person name="Foster P.G."/>
            <person name="Simillion C."/>
            <person name="Van de Peer Y."/>
            <person name="Miranda-Saavedra D."/>
            <person name="Barton G.J."/>
            <person name="Westrop G.D."/>
            <person name="Mueller S."/>
            <person name="Dessi D."/>
            <person name="Fiori P.L."/>
            <person name="Ren Q."/>
            <person name="Paulsen I."/>
            <person name="Zhang H."/>
            <person name="Bastida-Corcuera F.D."/>
            <person name="Simoes-Barbosa A."/>
            <person name="Brown M.T."/>
            <person name="Hayes R.D."/>
            <person name="Mukherjee M."/>
            <person name="Okumura C.Y."/>
            <person name="Schneider R."/>
            <person name="Smith A.J."/>
            <person name="Vanacova S."/>
            <person name="Villalvazo M."/>
            <person name="Haas B.J."/>
            <person name="Pertea M."/>
            <person name="Feldblyum T.V."/>
            <person name="Utterback T.R."/>
            <person name="Shu C.L."/>
            <person name="Osoegawa K."/>
            <person name="de Jong P.J."/>
            <person name="Hrdy I."/>
            <person name="Horvathova L."/>
            <person name="Zubacova Z."/>
            <person name="Dolezal P."/>
            <person name="Malik S.B."/>
            <person name="Logsdon J.M. Jr."/>
            <person name="Henze K."/>
            <person name="Gupta A."/>
            <person name="Wang C.C."/>
            <person name="Dunne R.L."/>
            <person name="Upcroft J.A."/>
            <person name="Upcroft P."/>
            <person name="White O."/>
            <person name="Salzberg S.L."/>
            <person name="Tang P."/>
            <person name="Chiu C.-H."/>
            <person name="Lee Y.-S."/>
            <person name="Embley T.M."/>
            <person name="Coombs G.H."/>
            <person name="Mottram J.C."/>
            <person name="Tachezy J."/>
            <person name="Fraser-Liggett C.M."/>
            <person name="Johnson P.J."/>
        </authorList>
    </citation>
    <scope>NUCLEOTIDE SEQUENCE [LARGE SCALE GENOMIC DNA]</scope>
    <source>
        <strain evidence="6">G3</strain>
    </source>
</reference>
<protein>
    <submittedName>
        <fullName evidence="6">Flavodoxin-like fold family protein</fullName>
    </submittedName>
</protein>
<dbReference type="VEuPathDB" id="TrichDB:TVAGG3_0180870"/>
<keyword evidence="3" id="KW-0274">FAD</keyword>
<organism evidence="6 7">
    <name type="scientific">Trichomonas vaginalis (strain ATCC PRA-98 / G3)</name>
    <dbReference type="NCBI Taxonomy" id="412133"/>
    <lineage>
        <taxon>Eukaryota</taxon>
        <taxon>Metamonada</taxon>
        <taxon>Parabasalia</taxon>
        <taxon>Trichomonadida</taxon>
        <taxon>Trichomonadidae</taxon>
        <taxon>Trichomonas</taxon>
    </lineage>
</organism>
<dbReference type="EMBL" id="DS113336">
    <property type="protein sequence ID" value="EAY10562.1"/>
    <property type="molecule type" value="Genomic_DNA"/>
</dbReference>
<proteinExistence type="inferred from homology"/>
<dbReference type="AlphaFoldDB" id="A2EA00"/>
<dbReference type="PANTHER" id="PTHR46305:SF3">
    <property type="entry name" value="NADPH:QUINONE OXIDOREDUCTASE MDAB"/>
    <property type="match status" value="1"/>
</dbReference>
<dbReference type="Proteomes" id="UP000001542">
    <property type="component" value="Unassembled WGS sequence"/>
</dbReference>
<keyword evidence="2" id="KW-0285">Flavoprotein</keyword>
<evidence type="ECO:0000313" key="7">
    <source>
        <dbReference type="Proteomes" id="UP000001542"/>
    </source>
</evidence>